<dbReference type="SUPFAM" id="SSF56672">
    <property type="entry name" value="DNA/RNA polymerases"/>
    <property type="match status" value="1"/>
</dbReference>
<dbReference type="GO" id="GO:0042276">
    <property type="term" value="P:error-prone translesion synthesis"/>
    <property type="evidence" value="ECO:0007669"/>
    <property type="project" value="TreeGrafter"/>
</dbReference>
<dbReference type="GO" id="GO:0009432">
    <property type="term" value="P:SOS response"/>
    <property type="evidence" value="ECO:0007669"/>
    <property type="project" value="TreeGrafter"/>
</dbReference>
<accession>A0A0Z8KXU9</accession>
<dbReference type="Pfam" id="PF11799">
    <property type="entry name" value="IMS_C"/>
    <property type="match status" value="1"/>
</dbReference>
<dbReference type="GO" id="GO:0003684">
    <property type="term" value="F:damaged DNA binding"/>
    <property type="evidence" value="ECO:0007669"/>
    <property type="project" value="InterPro"/>
</dbReference>
<dbReference type="RefSeq" id="WP_314733736.1">
    <property type="nucleotide sequence ID" value="NZ_CEEK01000003.1"/>
</dbReference>
<gene>
    <name evidence="7" type="primary">dinB_1</name>
    <name evidence="7" type="ORF">ERS132457_00828</name>
</gene>
<dbReference type="InterPro" id="IPR036775">
    <property type="entry name" value="DNA_pol_Y-fam_lit_finger_sf"/>
</dbReference>
<evidence type="ECO:0000256" key="4">
    <source>
        <dbReference type="ARBA" id="ARBA00022705"/>
    </source>
</evidence>
<organism evidence="7 8">
    <name type="scientific">Streptococcus suis</name>
    <dbReference type="NCBI Taxonomy" id="1307"/>
    <lineage>
        <taxon>Bacteria</taxon>
        <taxon>Bacillati</taxon>
        <taxon>Bacillota</taxon>
        <taxon>Bacilli</taxon>
        <taxon>Lactobacillales</taxon>
        <taxon>Streptococcaceae</taxon>
        <taxon>Streptococcus</taxon>
    </lineage>
</organism>
<evidence type="ECO:0000256" key="1">
    <source>
        <dbReference type="ARBA" id="ARBA00010945"/>
    </source>
</evidence>
<dbReference type="GO" id="GO:0003887">
    <property type="term" value="F:DNA-directed DNA polymerase activity"/>
    <property type="evidence" value="ECO:0007669"/>
    <property type="project" value="UniProtKB-KW"/>
</dbReference>
<dbReference type="GO" id="GO:0006281">
    <property type="term" value="P:DNA repair"/>
    <property type="evidence" value="ECO:0007669"/>
    <property type="project" value="InterPro"/>
</dbReference>
<sequence>MGYIDYSIEPESDIAFLDMKSFYASVECVDRGLHPLYTSLCVMSRADNSAGLILASSPMFKKVFGKANVGRSYDLPFDINTRKFSYQNARKQGIEVTPKYKSFIEHWAKRTLIVPPRMDRYIEKNLEIQHIFQNYAAPDDILPYSIDEGFIDLTSSLSYFISDKSMSRKDKLDNVSAMIQRDIYRKTGIISTVGMSNSNPLLAKLALDNEAKKTATMRANWSYQDVETKVWSIPKLTDFWGIGSKTEIHLQKLGIRSIKELANFNPDILKKEFGKVGVQLWFHANGVDESNVHEPYKPKSRGLGNSQVLPRDYRTQREIEIVLAEIADQVANRLRSAHKKATVISIHIGYSRTEMKKSINAQKKIDPTNLPKTMVGHVLELFRKKYTSGAVRQIGVSYSGFVDESYTLLSLFDDVEQIEKENRLQTAIDVVREQFGFLFYTGFYHRLYLVFSKKFYEFMFYCCHIVSFILVSPNIKAFKIFSVNF</sequence>
<evidence type="ECO:0000256" key="2">
    <source>
        <dbReference type="ARBA" id="ARBA00022457"/>
    </source>
</evidence>
<evidence type="ECO:0000256" key="5">
    <source>
        <dbReference type="ARBA" id="ARBA00022763"/>
    </source>
</evidence>
<dbReference type="PANTHER" id="PTHR11076">
    <property type="entry name" value="DNA REPAIR POLYMERASE UMUC / TRANSFERASE FAMILY MEMBER"/>
    <property type="match status" value="1"/>
</dbReference>
<dbReference type="GO" id="GO:0005829">
    <property type="term" value="C:cytosol"/>
    <property type="evidence" value="ECO:0007669"/>
    <property type="project" value="TreeGrafter"/>
</dbReference>
<dbReference type="PANTHER" id="PTHR11076:SF35">
    <property type="entry name" value="DNA REPAIR PROTEIN HOMOLOG YOBH"/>
    <property type="match status" value="1"/>
</dbReference>
<evidence type="ECO:0000256" key="6">
    <source>
        <dbReference type="ARBA" id="ARBA00022932"/>
    </source>
</evidence>
<name>A0A0Z8KXU9_STRSU</name>
<dbReference type="Pfam" id="PF21999">
    <property type="entry name" value="IMS_HHH_1"/>
    <property type="match status" value="1"/>
</dbReference>
<dbReference type="InterPro" id="IPR053848">
    <property type="entry name" value="IMS_HHH_1"/>
</dbReference>
<dbReference type="Gene3D" id="3.30.1490.100">
    <property type="entry name" value="DNA polymerase, Y-family, little finger domain"/>
    <property type="match status" value="1"/>
</dbReference>
<dbReference type="Pfam" id="PF00817">
    <property type="entry name" value="IMS"/>
    <property type="match status" value="1"/>
</dbReference>
<keyword evidence="7" id="KW-0808">Transferase</keyword>
<reference evidence="7 8" key="1">
    <citation type="submission" date="2016-02" db="EMBL/GenBank/DDBJ databases">
        <authorList>
            <consortium name="Pathogen Informatics"/>
        </authorList>
    </citation>
    <scope>NUCLEOTIDE SEQUENCE [LARGE SCALE GENOMIC DNA]</scope>
    <source>
        <strain evidence="7 8">LSS95</strain>
    </source>
</reference>
<dbReference type="Proteomes" id="UP000069831">
    <property type="component" value="Unassembled WGS sequence"/>
</dbReference>
<evidence type="ECO:0000256" key="3">
    <source>
        <dbReference type="ARBA" id="ARBA00022695"/>
    </source>
</evidence>
<dbReference type="EMBL" id="FIIR01000006">
    <property type="protein sequence ID" value="CYV76041.1"/>
    <property type="molecule type" value="Genomic_DNA"/>
</dbReference>
<protein>
    <submittedName>
        <fullName evidence="7">DNA polymerase IV</fullName>
        <ecNumber evidence="7">2.7.7.7</ecNumber>
    </submittedName>
</protein>
<dbReference type="SUPFAM" id="SSF100879">
    <property type="entry name" value="Lesion bypass DNA polymerase (Y-family), little finger domain"/>
    <property type="match status" value="1"/>
</dbReference>
<evidence type="ECO:0000313" key="7">
    <source>
        <dbReference type="EMBL" id="CYV76041.1"/>
    </source>
</evidence>
<dbReference type="Gene3D" id="1.10.150.20">
    <property type="entry name" value="5' to 3' exonuclease, C-terminal subdomain"/>
    <property type="match status" value="1"/>
</dbReference>
<dbReference type="Gene3D" id="3.40.1170.60">
    <property type="match status" value="1"/>
</dbReference>
<comment type="similarity">
    <text evidence="1">Belongs to the DNA polymerase type-Y family.</text>
</comment>
<proteinExistence type="inferred from homology"/>
<dbReference type="EC" id="2.7.7.7" evidence="7"/>
<dbReference type="GO" id="GO:0006260">
    <property type="term" value="P:DNA replication"/>
    <property type="evidence" value="ECO:0007669"/>
    <property type="project" value="UniProtKB-KW"/>
</dbReference>
<keyword evidence="2" id="KW-0515">Mutator protein</keyword>
<keyword evidence="3 7" id="KW-0548">Nucleotidyltransferase</keyword>
<evidence type="ECO:0000313" key="8">
    <source>
        <dbReference type="Proteomes" id="UP000069831"/>
    </source>
</evidence>
<keyword evidence="5" id="KW-0227">DNA damage</keyword>
<dbReference type="InterPro" id="IPR043128">
    <property type="entry name" value="Rev_trsase/Diguanyl_cyclase"/>
</dbReference>
<dbReference type="InterPro" id="IPR043502">
    <property type="entry name" value="DNA/RNA_pol_sf"/>
</dbReference>
<dbReference type="CDD" id="cd01700">
    <property type="entry name" value="PolY_Pol_V_umuC"/>
    <property type="match status" value="1"/>
</dbReference>
<dbReference type="AlphaFoldDB" id="A0A0Z8KXU9"/>
<dbReference type="InterPro" id="IPR050116">
    <property type="entry name" value="DNA_polymerase-Y"/>
</dbReference>
<dbReference type="InterPro" id="IPR001126">
    <property type="entry name" value="UmuC"/>
</dbReference>
<keyword evidence="6" id="KW-0239">DNA-directed DNA polymerase</keyword>
<dbReference type="PROSITE" id="PS50173">
    <property type="entry name" value="UMUC"/>
    <property type="match status" value="1"/>
</dbReference>
<dbReference type="InterPro" id="IPR017961">
    <property type="entry name" value="DNA_pol_Y-fam_little_finger"/>
</dbReference>
<dbReference type="Gene3D" id="3.30.70.270">
    <property type="match status" value="1"/>
</dbReference>
<keyword evidence="4" id="KW-0235">DNA replication</keyword>